<feature type="domain" description="Transposase putative helix-turn-helix" evidence="1">
    <location>
        <begin position="15"/>
        <end position="49"/>
    </location>
</feature>
<gene>
    <name evidence="2" type="ORF">BW892_27560</name>
</gene>
<name>A0A1S9U565_BACCE</name>
<evidence type="ECO:0000313" key="2">
    <source>
        <dbReference type="EMBL" id="OOR17376.1"/>
    </source>
</evidence>
<evidence type="ECO:0000313" key="3">
    <source>
        <dbReference type="Proteomes" id="UP000191124"/>
    </source>
</evidence>
<dbReference type="Proteomes" id="UP000191124">
    <property type="component" value="Unassembled WGS sequence"/>
</dbReference>
<dbReference type="InterPro" id="IPR021027">
    <property type="entry name" value="Transposase_put_HTH"/>
</dbReference>
<dbReference type="Pfam" id="PF12323">
    <property type="entry name" value="HTH_OrfB_IS605"/>
    <property type="match status" value="1"/>
</dbReference>
<accession>A0A1S9U565</accession>
<dbReference type="EMBL" id="MUAL01000136">
    <property type="protein sequence ID" value="OOR17376.1"/>
    <property type="molecule type" value="Genomic_DNA"/>
</dbReference>
<sequence>MVGILFKNEVHTILVKQAYIFRIYPNKKQVLLIPKSIGYCYFVFNRLLSL</sequence>
<reference evidence="2 3" key="1">
    <citation type="submission" date="2017-01" db="EMBL/GenBank/DDBJ databases">
        <title>Bacillus cereus isolates.</title>
        <authorList>
            <person name="Beno S.M."/>
        </authorList>
    </citation>
    <scope>NUCLEOTIDE SEQUENCE [LARGE SCALE GENOMIC DNA]</scope>
    <source>
        <strain evidence="2 3">FSL M7-1219</strain>
    </source>
</reference>
<dbReference type="AlphaFoldDB" id="A0A1S9U565"/>
<organism evidence="2 3">
    <name type="scientific">Bacillus cereus</name>
    <dbReference type="NCBI Taxonomy" id="1396"/>
    <lineage>
        <taxon>Bacteria</taxon>
        <taxon>Bacillati</taxon>
        <taxon>Bacillota</taxon>
        <taxon>Bacilli</taxon>
        <taxon>Bacillales</taxon>
        <taxon>Bacillaceae</taxon>
        <taxon>Bacillus</taxon>
        <taxon>Bacillus cereus group</taxon>
    </lineage>
</organism>
<evidence type="ECO:0000259" key="1">
    <source>
        <dbReference type="Pfam" id="PF12323"/>
    </source>
</evidence>
<comment type="caution">
    <text evidence="2">The sequence shown here is derived from an EMBL/GenBank/DDBJ whole genome shotgun (WGS) entry which is preliminary data.</text>
</comment>
<protein>
    <recommendedName>
        <fullName evidence="1">Transposase putative helix-turn-helix domain-containing protein</fullName>
    </recommendedName>
</protein>
<proteinExistence type="predicted"/>